<dbReference type="AlphaFoldDB" id="A0A183F566"/>
<evidence type="ECO:0000256" key="1">
    <source>
        <dbReference type="SAM" id="MobiDB-lite"/>
    </source>
</evidence>
<sequence>MIDLNTEVLGKRPEGRFRQLWLNTLHMDSKEAGILVSHDQAFDRANWHGVTMPDERTPPRSGTNAEEEDMACTMTCNGSEMNK</sequence>
<dbReference type="WBParaSite" id="HPBE_0000130801-mRNA-1">
    <property type="protein sequence ID" value="HPBE_0000130801-mRNA-1"/>
    <property type="gene ID" value="HPBE_0000130801"/>
</dbReference>
<feature type="region of interest" description="Disordered" evidence="1">
    <location>
        <begin position="48"/>
        <end position="83"/>
    </location>
</feature>
<dbReference type="Proteomes" id="UP000050761">
    <property type="component" value="Unassembled WGS sequence"/>
</dbReference>
<feature type="compositionally biased region" description="Polar residues" evidence="1">
    <location>
        <begin position="74"/>
        <end position="83"/>
    </location>
</feature>
<reference evidence="2 3" key="1">
    <citation type="submission" date="2018-11" db="EMBL/GenBank/DDBJ databases">
        <authorList>
            <consortium name="Pathogen Informatics"/>
        </authorList>
    </citation>
    <scope>NUCLEOTIDE SEQUENCE [LARGE SCALE GENOMIC DNA]</scope>
</reference>
<accession>A0A183F566</accession>
<evidence type="ECO:0000313" key="4">
    <source>
        <dbReference type="WBParaSite" id="HPBE_0000130801-mRNA-1"/>
    </source>
</evidence>
<name>A0A183F566_HELPZ</name>
<proteinExistence type="predicted"/>
<reference evidence="4" key="2">
    <citation type="submission" date="2019-09" db="UniProtKB">
        <authorList>
            <consortium name="WormBaseParasite"/>
        </authorList>
    </citation>
    <scope>IDENTIFICATION</scope>
</reference>
<protein>
    <submittedName>
        <fullName evidence="2 4">Uncharacterized protein</fullName>
    </submittedName>
</protein>
<gene>
    <name evidence="2" type="ORF">HPBE_LOCUS1309</name>
</gene>
<accession>A0A3P7TF84</accession>
<evidence type="ECO:0000313" key="3">
    <source>
        <dbReference type="Proteomes" id="UP000050761"/>
    </source>
</evidence>
<organism evidence="3 4">
    <name type="scientific">Heligmosomoides polygyrus</name>
    <name type="common">Parasitic roundworm</name>
    <dbReference type="NCBI Taxonomy" id="6339"/>
    <lineage>
        <taxon>Eukaryota</taxon>
        <taxon>Metazoa</taxon>
        <taxon>Ecdysozoa</taxon>
        <taxon>Nematoda</taxon>
        <taxon>Chromadorea</taxon>
        <taxon>Rhabditida</taxon>
        <taxon>Rhabditina</taxon>
        <taxon>Rhabditomorpha</taxon>
        <taxon>Strongyloidea</taxon>
        <taxon>Heligmosomidae</taxon>
        <taxon>Heligmosomoides</taxon>
    </lineage>
</organism>
<dbReference type="EMBL" id="UZAH01001371">
    <property type="protein sequence ID" value="VDO19691.1"/>
    <property type="molecule type" value="Genomic_DNA"/>
</dbReference>
<keyword evidence="3" id="KW-1185">Reference proteome</keyword>
<evidence type="ECO:0000313" key="2">
    <source>
        <dbReference type="EMBL" id="VDO19691.1"/>
    </source>
</evidence>